<reference evidence="2 3" key="1">
    <citation type="submission" date="2013-10" db="EMBL/GenBank/DDBJ databases">
        <authorList>
            <consortium name="International Citrus Genome Consortium"/>
            <person name="Jenkins J."/>
            <person name="Schmutz J."/>
            <person name="Prochnik S."/>
            <person name="Rokhsar D."/>
            <person name="Gmitter F."/>
            <person name="Ollitrault P."/>
            <person name="Machado M."/>
            <person name="Talon M."/>
            <person name="Wincker P."/>
            <person name="Jaillon O."/>
            <person name="Morgante M."/>
        </authorList>
    </citation>
    <scope>NUCLEOTIDE SEQUENCE</scope>
    <source>
        <strain evidence="3">cv. Clemenules</strain>
    </source>
</reference>
<evidence type="ECO:0000256" key="1">
    <source>
        <dbReference type="SAM" id="Phobius"/>
    </source>
</evidence>
<dbReference type="KEGG" id="cic:CICLE_v10029564mg"/>
<organism evidence="2 3">
    <name type="scientific">Citrus clementina</name>
    <name type="common">Clementine</name>
    <name type="synonym">Citrus deliciosa x Citrus sinensis</name>
    <dbReference type="NCBI Taxonomy" id="85681"/>
    <lineage>
        <taxon>Eukaryota</taxon>
        <taxon>Viridiplantae</taxon>
        <taxon>Streptophyta</taxon>
        <taxon>Embryophyta</taxon>
        <taxon>Tracheophyta</taxon>
        <taxon>Spermatophyta</taxon>
        <taxon>Magnoliopsida</taxon>
        <taxon>eudicotyledons</taxon>
        <taxon>Gunneridae</taxon>
        <taxon>Pentapetalae</taxon>
        <taxon>rosids</taxon>
        <taxon>malvids</taxon>
        <taxon>Sapindales</taxon>
        <taxon>Rutaceae</taxon>
        <taxon>Aurantioideae</taxon>
        <taxon>Citrus</taxon>
    </lineage>
</organism>
<keyword evidence="1" id="KW-0472">Membrane</keyword>
<dbReference type="AlphaFoldDB" id="V4S8V7"/>
<evidence type="ECO:0008006" key="4">
    <source>
        <dbReference type="Google" id="ProtNLM"/>
    </source>
</evidence>
<keyword evidence="1" id="KW-0812">Transmembrane</keyword>
<name>V4S8V7_CITCL</name>
<dbReference type="InParanoid" id="V4S8V7"/>
<feature type="transmembrane region" description="Helical" evidence="1">
    <location>
        <begin position="102"/>
        <end position="131"/>
    </location>
</feature>
<dbReference type="EMBL" id="KI536978">
    <property type="protein sequence ID" value="ESR36872.1"/>
    <property type="molecule type" value="Genomic_DNA"/>
</dbReference>
<proteinExistence type="predicted"/>
<gene>
    <name evidence="2" type="ORF">CICLE_v10029564mg</name>
</gene>
<evidence type="ECO:0000313" key="3">
    <source>
        <dbReference type="Proteomes" id="UP000030687"/>
    </source>
</evidence>
<dbReference type="Gramene" id="ESR36872">
    <property type="protein sequence ID" value="ESR36872"/>
    <property type="gene ID" value="CICLE_v10029564mg"/>
</dbReference>
<evidence type="ECO:0000313" key="2">
    <source>
        <dbReference type="EMBL" id="ESR36872.1"/>
    </source>
</evidence>
<dbReference type="Proteomes" id="UP000030687">
    <property type="component" value="Unassembled WGS sequence"/>
</dbReference>
<sequence>MAPRLKMATIETLVNSLAPETALKVSESDDNPNKLYYCCMDSKHGCGYFKFWIPSPNDFNRGAIFDGIRTCQANSELLMSMQKDMKEMKSIMQKAQQNRVKFSAVNVILLLNLVFFICVVVVSIIGVVIAAK</sequence>
<protein>
    <recommendedName>
        <fullName evidence="4">Zinc finger GRF-type domain-containing protein</fullName>
    </recommendedName>
</protein>
<accession>V4S8V7</accession>
<keyword evidence="3" id="KW-1185">Reference proteome</keyword>
<keyword evidence="1" id="KW-1133">Transmembrane helix</keyword>